<name>A0A7Z2ZTA4_9BURK</name>
<evidence type="ECO:0000313" key="3">
    <source>
        <dbReference type="Proteomes" id="UP000502415"/>
    </source>
</evidence>
<keyword evidence="3" id="KW-1185">Reference proteome</keyword>
<sequence length="230" mass="24965">MTSPLDSAAVARYLADHPQFFEEHVELLGEVKLSSPLTGRAISLQERQMEVMRAKYKALELRMAELMRRGEENTAIANRFHGWTQQLLRTAAQADTSAPVAAPAAMPDAVVDGLVTHFIVPRASLRLWNLAAPYAGAWFGAGVSDDVRLFANSLRAPYCGPNKDFEAVRWLDDAATVRSTALMPLRAGGSAFGLLVLGSPDPERFSAAMATDFLVHISETASTALAPLRK</sequence>
<dbReference type="Proteomes" id="UP000502415">
    <property type="component" value="Chromosome"/>
</dbReference>
<evidence type="ECO:0000313" key="2">
    <source>
        <dbReference type="EMBL" id="QJD99786.1"/>
    </source>
</evidence>
<dbReference type="SUPFAM" id="SSF55781">
    <property type="entry name" value="GAF domain-like"/>
    <property type="match status" value="1"/>
</dbReference>
<dbReference type="PANTHER" id="PTHR38765">
    <property type="entry name" value="DUF484 DOMAIN-CONTAINING PROTEIN"/>
    <property type="match status" value="1"/>
</dbReference>
<feature type="coiled-coil region" evidence="1">
    <location>
        <begin position="42"/>
        <end position="69"/>
    </location>
</feature>
<keyword evidence="1" id="KW-0175">Coiled coil</keyword>
<dbReference type="PANTHER" id="PTHR38765:SF1">
    <property type="entry name" value="DUF484 DOMAIN-CONTAINING PROTEIN"/>
    <property type="match status" value="1"/>
</dbReference>
<dbReference type="EMBL" id="CP051685">
    <property type="protein sequence ID" value="QJD99786.1"/>
    <property type="molecule type" value="Genomic_DNA"/>
</dbReference>
<dbReference type="AlphaFoldDB" id="A0A7Z2ZTA4"/>
<dbReference type="InterPro" id="IPR007435">
    <property type="entry name" value="DUF484"/>
</dbReference>
<dbReference type="KEGG" id="mfy:HH212_06910"/>
<proteinExistence type="predicted"/>
<organism evidence="2 3">
    <name type="scientific">Massilia forsythiae</name>
    <dbReference type="NCBI Taxonomy" id="2728020"/>
    <lineage>
        <taxon>Bacteria</taxon>
        <taxon>Pseudomonadati</taxon>
        <taxon>Pseudomonadota</taxon>
        <taxon>Betaproteobacteria</taxon>
        <taxon>Burkholderiales</taxon>
        <taxon>Oxalobacteraceae</taxon>
        <taxon>Telluria group</taxon>
        <taxon>Massilia</taxon>
    </lineage>
</organism>
<protein>
    <submittedName>
        <fullName evidence="2">DUF484 family protein</fullName>
    </submittedName>
</protein>
<dbReference type="RefSeq" id="WP_169434736.1">
    <property type="nucleotide sequence ID" value="NZ_CP051685.1"/>
</dbReference>
<dbReference type="Pfam" id="PF04340">
    <property type="entry name" value="DUF484"/>
    <property type="match status" value="1"/>
</dbReference>
<evidence type="ECO:0000256" key="1">
    <source>
        <dbReference type="SAM" id="Coils"/>
    </source>
</evidence>
<dbReference type="Gene3D" id="3.30.450.40">
    <property type="match status" value="1"/>
</dbReference>
<reference evidence="2 3" key="1">
    <citation type="submission" date="2020-04" db="EMBL/GenBank/DDBJ databases">
        <title>Genome sequencing of novel species.</title>
        <authorList>
            <person name="Heo J."/>
            <person name="Kim S.-J."/>
            <person name="Kim J.-S."/>
            <person name="Hong S.-B."/>
            <person name="Kwon S.-W."/>
        </authorList>
    </citation>
    <scope>NUCLEOTIDE SEQUENCE [LARGE SCALE GENOMIC DNA]</scope>
    <source>
        <strain evidence="2 3">GN2-R2</strain>
    </source>
</reference>
<accession>A0A7Z2ZTA4</accession>
<gene>
    <name evidence="2" type="ORF">HH212_06910</name>
</gene>
<dbReference type="InterPro" id="IPR029016">
    <property type="entry name" value="GAF-like_dom_sf"/>
</dbReference>